<protein>
    <submittedName>
        <fullName evidence="1">Uncharacterized protein</fullName>
    </submittedName>
</protein>
<organism evidence="1 2">
    <name type="scientific">Ananas comosus</name>
    <name type="common">Pineapple</name>
    <name type="synonym">Ananas ananas</name>
    <dbReference type="NCBI Taxonomy" id="4615"/>
    <lineage>
        <taxon>Eukaryota</taxon>
        <taxon>Viridiplantae</taxon>
        <taxon>Streptophyta</taxon>
        <taxon>Embryophyta</taxon>
        <taxon>Tracheophyta</taxon>
        <taxon>Spermatophyta</taxon>
        <taxon>Magnoliopsida</taxon>
        <taxon>Liliopsida</taxon>
        <taxon>Poales</taxon>
        <taxon>Bromeliaceae</taxon>
        <taxon>Bromelioideae</taxon>
        <taxon>Ananas</taxon>
    </lineage>
</organism>
<sequence length="61" mass="6687">GLVSWCWQSWKRVGFLGVLSGKGSAEQGLCAIGTKNNLVEHQIKLISEVWGREIPLGSFKS</sequence>
<dbReference type="EMBL" id="LSRQ01007999">
    <property type="protein sequence ID" value="OAY64317.1"/>
    <property type="molecule type" value="Genomic_DNA"/>
</dbReference>
<name>A0A199UHF5_ANACO</name>
<evidence type="ECO:0000313" key="2">
    <source>
        <dbReference type="Proteomes" id="UP000092600"/>
    </source>
</evidence>
<dbReference type="Proteomes" id="UP000092600">
    <property type="component" value="Unassembled WGS sequence"/>
</dbReference>
<gene>
    <name evidence="1" type="ORF">ACMD2_06919</name>
</gene>
<proteinExistence type="predicted"/>
<comment type="caution">
    <text evidence="1">The sequence shown here is derived from an EMBL/GenBank/DDBJ whole genome shotgun (WGS) entry which is preliminary data.</text>
</comment>
<dbReference type="AlphaFoldDB" id="A0A199UHF5"/>
<evidence type="ECO:0000313" key="1">
    <source>
        <dbReference type="EMBL" id="OAY64317.1"/>
    </source>
</evidence>
<feature type="non-terminal residue" evidence="1">
    <location>
        <position position="1"/>
    </location>
</feature>
<feature type="non-terminal residue" evidence="1">
    <location>
        <position position="61"/>
    </location>
</feature>
<accession>A0A199UHF5</accession>
<reference evidence="1 2" key="1">
    <citation type="journal article" date="2016" name="DNA Res.">
        <title>The draft genome of MD-2 pineapple using hybrid error correction of long reads.</title>
        <authorList>
            <person name="Redwan R.M."/>
            <person name="Saidin A."/>
            <person name="Kumar S.V."/>
        </authorList>
    </citation>
    <scope>NUCLEOTIDE SEQUENCE [LARGE SCALE GENOMIC DNA]</scope>
    <source>
        <strain evidence="2">cv. MD2</strain>
        <tissue evidence="1">Leaf</tissue>
    </source>
</reference>